<dbReference type="EMBL" id="JAWXXP010000002">
    <property type="protein sequence ID" value="MDX5995476.1"/>
    <property type="molecule type" value="Genomic_DNA"/>
</dbReference>
<organism evidence="5 6">
    <name type="scientific">Ectopseudomonas alcaliphila</name>
    <dbReference type="NCBI Taxonomy" id="101564"/>
    <lineage>
        <taxon>Bacteria</taxon>
        <taxon>Pseudomonadati</taxon>
        <taxon>Pseudomonadota</taxon>
        <taxon>Gammaproteobacteria</taxon>
        <taxon>Pseudomonadales</taxon>
        <taxon>Pseudomonadaceae</taxon>
        <taxon>Ectopseudomonas</taxon>
    </lineage>
</organism>
<evidence type="ECO:0000313" key="7">
    <source>
        <dbReference type="Proteomes" id="UP001278050"/>
    </source>
</evidence>
<reference evidence="5 6" key="1">
    <citation type="submission" date="2016-10" db="EMBL/GenBank/DDBJ databases">
        <authorList>
            <person name="de Groot N.N."/>
        </authorList>
    </citation>
    <scope>NUCLEOTIDE SEQUENCE [LARGE SCALE GENOMIC DNA]</scope>
    <source>
        <strain evidence="5 6">JCM 10630</strain>
    </source>
</reference>
<feature type="compositionally biased region" description="Low complexity" evidence="1">
    <location>
        <begin position="25"/>
        <end position="35"/>
    </location>
</feature>
<name>A0A1G7JF26_9GAMM</name>
<dbReference type="AlphaFoldDB" id="A0A1G7JF26"/>
<evidence type="ECO:0000313" key="5">
    <source>
        <dbReference type="EMBL" id="SDF23475.1"/>
    </source>
</evidence>
<reference evidence="2 7" key="2">
    <citation type="submission" date="2023-11" db="EMBL/GenBank/DDBJ databases">
        <title>MicrobeMod: A computational toolkit for identifying prokaryotic methylation and restriction-modification with nanopore sequencing.</title>
        <authorList>
            <person name="Crits-Christoph A."/>
            <person name="Kang S.C."/>
            <person name="Lee H."/>
            <person name="Ostrov N."/>
        </authorList>
    </citation>
    <scope>NUCLEOTIDE SEQUENCE [LARGE SCALE GENOMIC DNA]</scope>
    <source>
        <strain evidence="2 7">ATCC BAA-571</strain>
    </source>
</reference>
<dbReference type="Proteomes" id="UP000182413">
    <property type="component" value="Unassembled WGS sequence"/>
</dbReference>
<evidence type="ECO:0000313" key="4">
    <source>
        <dbReference type="EMBL" id="MDX5995476.1"/>
    </source>
</evidence>
<dbReference type="EMBL" id="JAWXXP010000001">
    <property type="protein sequence ID" value="MDX5990461.1"/>
    <property type="molecule type" value="Genomic_DNA"/>
</dbReference>
<keyword evidence="7" id="KW-1185">Reference proteome</keyword>
<evidence type="ECO:0000313" key="2">
    <source>
        <dbReference type="EMBL" id="MDX5990461.1"/>
    </source>
</evidence>
<gene>
    <name evidence="5" type="ORF">SAMN05216575_106211</name>
    <name evidence="2" type="ORF">SIM71_00095</name>
    <name evidence="3" type="ORF">SIM71_25500</name>
    <name evidence="4" type="ORF">SIM71_25730</name>
</gene>
<evidence type="ECO:0000313" key="6">
    <source>
        <dbReference type="Proteomes" id="UP000182413"/>
    </source>
</evidence>
<dbReference type="EMBL" id="FNAE01000006">
    <property type="protein sequence ID" value="SDF23475.1"/>
    <property type="molecule type" value="Genomic_DNA"/>
</dbReference>
<protein>
    <submittedName>
        <fullName evidence="5">Uncharacterized protein</fullName>
    </submittedName>
</protein>
<evidence type="ECO:0000313" key="3">
    <source>
        <dbReference type="EMBL" id="MDX5995431.1"/>
    </source>
</evidence>
<evidence type="ECO:0000256" key="1">
    <source>
        <dbReference type="SAM" id="MobiDB-lite"/>
    </source>
</evidence>
<feature type="region of interest" description="Disordered" evidence="1">
    <location>
        <begin position="1"/>
        <end position="72"/>
    </location>
</feature>
<dbReference type="EMBL" id="JAWXXP010000001">
    <property type="protein sequence ID" value="MDX5995431.1"/>
    <property type="molecule type" value="Genomic_DNA"/>
</dbReference>
<feature type="compositionally biased region" description="Basic and acidic residues" evidence="1">
    <location>
        <begin position="9"/>
        <end position="24"/>
    </location>
</feature>
<feature type="compositionally biased region" description="Low complexity" evidence="1">
    <location>
        <begin position="45"/>
        <end position="72"/>
    </location>
</feature>
<dbReference type="RefSeq" id="WP_074680648.1">
    <property type="nucleotide sequence ID" value="NZ_CBCSET010000010.1"/>
</dbReference>
<proteinExistence type="predicted"/>
<accession>A0A1G7JF26</accession>
<sequence length="72" mass="7338">MGSKPKKPKVVEQPDPKVEAEKAANEAAAKANTEQATRKKRKADSSLLSSAGGARGDLSGSLLSSGKDTLGS</sequence>
<dbReference type="Proteomes" id="UP001278050">
    <property type="component" value="Unassembled WGS sequence"/>
</dbReference>